<keyword evidence="3" id="KW-0479">Metal-binding</keyword>
<evidence type="ECO:0000256" key="7">
    <source>
        <dbReference type="ARBA" id="ARBA00023204"/>
    </source>
</evidence>
<evidence type="ECO:0000256" key="1">
    <source>
        <dbReference type="ARBA" id="ARBA00001947"/>
    </source>
</evidence>
<keyword evidence="9" id="KW-0255">Endonuclease</keyword>
<dbReference type="GO" id="GO:0003906">
    <property type="term" value="F:DNA-(apurinic or apyrimidinic site) endonuclease activity"/>
    <property type="evidence" value="ECO:0007669"/>
    <property type="project" value="TreeGrafter"/>
</dbReference>
<dbReference type="InterPro" id="IPR013022">
    <property type="entry name" value="Xyl_isomerase-like_TIM-brl"/>
</dbReference>
<evidence type="ECO:0000256" key="3">
    <source>
        <dbReference type="ARBA" id="ARBA00022723"/>
    </source>
</evidence>
<dbReference type="PROSITE" id="PS00731">
    <property type="entry name" value="AP_NUCLEASE_F2_3"/>
    <property type="match status" value="1"/>
</dbReference>
<feature type="domain" description="Xylose isomerase-like TIM barrel" evidence="8">
    <location>
        <begin position="42"/>
        <end position="257"/>
    </location>
</feature>
<dbReference type="SUPFAM" id="SSF51658">
    <property type="entry name" value="Xylose isomerase-like"/>
    <property type="match status" value="1"/>
</dbReference>
<dbReference type="GO" id="GO:0008270">
    <property type="term" value="F:zinc ion binding"/>
    <property type="evidence" value="ECO:0007669"/>
    <property type="project" value="InterPro"/>
</dbReference>
<keyword evidence="4" id="KW-0227">DNA damage</keyword>
<evidence type="ECO:0000256" key="2">
    <source>
        <dbReference type="ARBA" id="ARBA00005340"/>
    </source>
</evidence>
<dbReference type="PANTHER" id="PTHR21445:SF0">
    <property type="entry name" value="APURINIC-APYRIMIDINIC ENDONUCLEASE"/>
    <property type="match status" value="1"/>
</dbReference>
<dbReference type="CDD" id="cd00019">
    <property type="entry name" value="AP2Ec"/>
    <property type="match status" value="1"/>
</dbReference>
<name>A0A3G4ZLL8_9VIRU</name>
<keyword evidence="9" id="KW-0540">Nuclease</keyword>
<dbReference type="NCBIfam" id="TIGR00587">
    <property type="entry name" value="nfo"/>
    <property type="match status" value="1"/>
</dbReference>
<evidence type="ECO:0000256" key="5">
    <source>
        <dbReference type="ARBA" id="ARBA00022801"/>
    </source>
</evidence>
<keyword evidence="6" id="KW-0862">Zinc</keyword>
<comment type="similarity">
    <text evidence="2">Belongs to the AP endonuclease 2 family.</text>
</comment>
<evidence type="ECO:0000313" key="9">
    <source>
        <dbReference type="EMBL" id="AYV75742.1"/>
    </source>
</evidence>
<dbReference type="PANTHER" id="PTHR21445">
    <property type="entry name" value="ENDONUCLEASE IV ENDODEOXYRIBONUCLEASE IV"/>
    <property type="match status" value="1"/>
</dbReference>
<sequence>MGIHVDSTLIDANDTKENGNIQKCDIVQVFVPSAKTSISGIKNYNGKYVVHGSYTINLARNWDEYSIWIHQFIKEIILAHQLKAIGIVIHMGKQLELTKEEAYNNMYTSLLYVNQQTIKYDSVKIFLETSTGQGSEMCYKLEDFAHFFKKIIRLKNTQISDRFKICLDTCHIFAAGYDLSKESSILLYLEALEELIGLRYVGLIHLNDSKNEVGSNIDRHENIGKGKIGKEGLLYIVHYFKKLNVPIILETPSDNIENDLKLILK</sequence>
<dbReference type="GO" id="GO:0006284">
    <property type="term" value="P:base-excision repair"/>
    <property type="evidence" value="ECO:0007669"/>
    <property type="project" value="TreeGrafter"/>
</dbReference>
<evidence type="ECO:0000256" key="4">
    <source>
        <dbReference type="ARBA" id="ARBA00022763"/>
    </source>
</evidence>
<dbReference type="EMBL" id="MK071981">
    <property type="protein sequence ID" value="AYV75742.1"/>
    <property type="molecule type" value="Genomic_DNA"/>
</dbReference>
<evidence type="ECO:0000259" key="8">
    <source>
        <dbReference type="Pfam" id="PF01261"/>
    </source>
</evidence>
<keyword evidence="7" id="KW-0234">DNA repair</keyword>
<dbReference type="Gene3D" id="3.20.20.150">
    <property type="entry name" value="Divalent-metal-dependent TIM barrel enzymes"/>
    <property type="match status" value="1"/>
</dbReference>
<dbReference type="InterPro" id="IPR018246">
    <property type="entry name" value="AP_endonuc_F2_Zn_BS"/>
</dbReference>
<dbReference type="Pfam" id="PF01261">
    <property type="entry name" value="AP_endonuc_2"/>
    <property type="match status" value="1"/>
</dbReference>
<protein>
    <submittedName>
        <fullName evidence="9">Apurinic endonuclease</fullName>
    </submittedName>
</protein>
<accession>A0A3G4ZLL8</accession>
<reference evidence="9" key="1">
    <citation type="submission" date="2018-10" db="EMBL/GenBank/DDBJ databases">
        <title>Hidden diversity of soil giant viruses.</title>
        <authorList>
            <person name="Schulz F."/>
            <person name="Alteio L."/>
            <person name="Goudeau D."/>
            <person name="Ryan E.M."/>
            <person name="Malmstrom R.R."/>
            <person name="Blanchard J."/>
            <person name="Woyke T."/>
        </authorList>
    </citation>
    <scope>NUCLEOTIDE SEQUENCE</scope>
    <source>
        <strain evidence="9">TEV1</strain>
    </source>
</reference>
<dbReference type="GO" id="GO:0003677">
    <property type="term" value="F:DNA binding"/>
    <property type="evidence" value="ECO:0007669"/>
    <property type="project" value="InterPro"/>
</dbReference>
<organism evidence="9">
    <name type="scientific">Terrestrivirus sp</name>
    <dbReference type="NCBI Taxonomy" id="2487775"/>
    <lineage>
        <taxon>Viruses</taxon>
        <taxon>Varidnaviria</taxon>
        <taxon>Bamfordvirae</taxon>
        <taxon>Nucleocytoviricota</taxon>
        <taxon>Megaviricetes</taxon>
        <taxon>Imitervirales</taxon>
        <taxon>Mimiviridae</taxon>
        <taxon>Klosneuvirinae</taxon>
    </lineage>
</organism>
<keyword evidence="5" id="KW-0378">Hydrolase</keyword>
<gene>
    <name evidence="9" type="ORF">Terrestrivirus3_11</name>
</gene>
<proteinExistence type="inferred from homology"/>
<dbReference type="InterPro" id="IPR001719">
    <property type="entry name" value="AP_endonuc_2"/>
</dbReference>
<dbReference type="SMART" id="SM00518">
    <property type="entry name" value="AP2Ec"/>
    <property type="match status" value="1"/>
</dbReference>
<comment type="cofactor">
    <cofactor evidence="1">
        <name>Zn(2+)</name>
        <dbReference type="ChEBI" id="CHEBI:29105"/>
    </cofactor>
</comment>
<dbReference type="InterPro" id="IPR036237">
    <property type="entry name" value="Xyl_isomerase-like_sf"/>
</dbReference>
<evidence type="ECO:0000256" key="6">
    <source>
        <dbReference type="ARBA" id="ARBA00022833"/>
    </source>
</evidence>
<dbReference type="PROSITE" id="PS51432">
    <property type="entry name" value="AP_NUCLEASE_F2_4"/>
    <property type="match status" value="1"/>
</dbReference>
<dbReference type="GO" id="GO:0008081">
    <property type="term" value="F:phosphoric diester hydrolase activity"/>
    <property type="evidence" value="ECO:0007669"/>
    <property type="project" value="TreeGrafter"/>
</dbReference>